<feature type="signal peptide" evidence="2">
    <location>
        <begin position="1"/>
        <end position="15"/>
    </location>
</feature>
<evidence type="ECO:0000256" key="1">
    <source>
        <dbReference type="SAM" id="Phobius"/>
    </source>
</evidence>
<dbReference type="EMBL" id="JASPKZ010003836">
    <property type="protein sequence ID" value="KAJ9592410.1"/>
    <property type="molecule type" value="Genomic_DNA"/>
</dbReference>
<organism evidence="3 4">
    <name type="scientific">Diploptera punctata</name>
    <name type="common">Pacific beetle cockroach</name>
    <dbReference type="NCBI Taxonomy" id="6984"/>
    <lineage>
        <taxon>Eukaryota</taxon>
        <taxon>Metazoa</taxon>
        <taxon>Ecdysozoa</taxon>
        <taxon>Arthropoda</taxon>
        <taxon>Hexapoda</taxon>
        <taxon>Insecta</taxon>
        <taxon>Pterygota</taxon>
        <taxon>Neoptera</taxon>
        <taxon>Polyneoptera</taxon>
        <taxon>Dictyoptera</taxon>
        <taxon>Blattodea</taxon>
        <taxon>Blaberoidea</taxon>
        <taxon>Blaberidae</taxon>
        <taxon>Diplopterinae</taxon>
        <taxon>Diploptera</taxon>
    </lineage>
</organism>
<keyword evidence="1" id="KW-1133">Transmembrane helix</keyword>
<evidence type="ECO:0000256" key="2">
    <source>
        <dbReference type="SAM" id="SignalP"/>
    </source>
</evidence>
<name>A0AAD8A5A7_DIPPU</name>
<protein>
    <submittedName>
        <fullName evidence="3">Uncharacterized protein</fullName>
    </submittedName>
</protein>
<feature type="chain" id="PRO_5042265230" evidence="2">
    <location>
        <begin position="16"/>
        <end position="103"/>
    </location>
</feature>
<keyword evidence="1" id="KW-0472">Membrane</keyword>
<comment type="caution">
    <text evidence="3">The sequence shown here is derived from an EMBL/GenBank/DDBJ whole genome shotgun (WGS) entry which is preliminary data.</text>
</comment>
<evidence type="ECO:0000313" key="3">
    <source>
        <dbReference type="EMBL" id="KAJ9592410.1"/>
    </source>
</evidence>
<dbReference type="Proteomes" id="UP001233999">
    <property type="component" value="Unassembled WGS sequence"/>
</dbReference>
<gene>
    <name evidence="3" type="ORF">L9F63_015930</name>
</gene>
<accession>A0AAD8A5A7</accession>
<dbReference type="AlphaFoldDB" id="A0AAD8A5A7"/>
<reference evidence="3" key="2">
    <citation type="submission" date="2023-05" db="EMBL/GenBank/DDBJ databases">
        <authorList>
            <person name="Fouks B."/>
        </authorList>
    </citation>
    <scope>NUCLEOTIDE SEQUENCE</scope>
    <source>
        <strain evidence="3">Stay&amp;Tobe</strain>
        <tissue evidence="3">Testes</tissue>
    </source>
</reference>
<reference evidence="3" key="1">
    <citation type="journal article" date="2023" name="IScience">
        <title>Live-bearing cockroach genome reveals convergent evolutionary mechanisms linked to viviparity in insects and beyond.</title>
        <authorList>
            <person name="Fouks B."/>
            <person name="Harrison M.C."/>
            <person name="Mikhailova A.A."/>
            <person name="Marchal E."/>
            <person name="English S."/>
            <person name="Carruthers M."/>
            <person name="Jennings E.C."/>
            <person name="Chiamaka E.L."/>
            <person name="Frigard R.A."/>
            <person name="Pippel M."/>
            <person name="Attardo G.M."/>
            <person name="Benoit J.B."/>
            <person name="Bornberg-Bauer E."/>
            <person name="Tobe S.S."/>
        </authorList>
    </citation>
    <scope>NUCLEOTIDE SEQUENCE</scope>
    <source>
        <strain evidence="3">Stay&amp;Tobe</strain>
    </source>
</reference>
<keyword evidence="1" id="KW-0812">Transmembrane</keyword>
<proteinExistence type="predicted"/>
<evidence type="ECO:0000313" key="4">
    <source>
        <dbReference type="Proteomes" id="UP001233999"/>
    </source>
</evidence>
<sequence>MLVVVILLITSSVDSTWNDAEGGNIPVPQDTLSWPQIGLVKTVFLLLVILWFYGMLPIMVPVHLNRLVEGRSLMEDSVDMKCKMLCQLMAYVTEESTYEAKSV</sequence>
<feature type="transmembrane region" description="Helical" evidence="1">
    <location>
        <begin position="39"/>
        <end position="64"/>
    </location>
</feature>
<keyword evidence="2" id="KW-0732">Signal</keyword>
<keyword evidence="4" id="KW-1185">Reference proteome</keyword>